<dbReference type="Proteomes" id="UP000296049">
    <property type="component" value="Unassembled WGS sequence"/>
</dbReference>
<evidence type="ECO:0000313" key="4">
    <source>
        <dbReference type="EMBL" id="EOA99534.1"/>
    </source>
</evidence>
<dbReference type="InterPro" id="IPR007110">
    <property type="entry name" value="Ig-like_dom"/>
</dbReference>
<dbReference type="SMART" id="SM00408">
    <property type="entry name" value="IGc2"/>
    <property type="match status" value="1"/>
</dbReference>
<dbReference type="CDD" id="cd07693">
    <property type="entry name" value="IgC_1_Robo"/>
    <property type="match status" value="1"/>
</dbReference>
<protein>
    <submittedName>
        <fullName evidence="4">Roundabout-like protein 1</fullName>
    </submittedName>
</protein>
<dbReference type="InterPro" id="IPR003599">
    <property type="entry name" value="Ig_sub"/>
</dbReference>
<dbReference type="FunFam" id="2.60.40.10:FF:000026">
    <property type="entry name" value="roundabout homolog 2 isoform X1"/>
    <property type="match status" value="1"/>
</dbReference>
<dbReference type="GO" id="GO:0098632">
    <property type="term" value="F:cell-cell adhesion mediator activity"/>
    <property type="evidence" value="ECO:0007669"/>
    <property type="project" value="TreeGrafter"/>
</dbReference>
<dbReference type="GO" id="GO:0007156">
    <property type="term" value="P:homophilic cell adhesion via plasma membrane adhesion molecules"/>
    <property type="evidence" value="ECO:0007669"/>
    <property type="project" value="TreeGrafter"/>
</dbReference>
<name>R0LDF3_ANAPL</name>
<dbReference type="InterPro" id="IPR013783">
    <property type="entry name" value="Ig-like_fold"/>
</dbReference>
<dbReference type="GO" id="GO:0030424">
    <property type="term" value="C:axon"/>
    <property type="evidence" value="ECO:0007669"/>
    <property type="project" value="TreeGrafter"/>
</dbReference>
<dbReference type="PROSITE" id="PS50835">
    <property type="entry name" value="IG_LIKE"/>
    <property type="match status" value="1"/>
</dbReference>
<dbReference type="Gene3D" id="2.60.40.10">
    <property type="entry name" value="Immunoglobulins"/>
    <property type="match status" value="1"/>
</dbReference>
<gene>
    <name evidence="4" type="ORF">Anapl_14271</name>
</gene>
<dbReference type="EMBL" id="KB743316">
    <property type="protein sequence ID" value="EOA99534.1"/>
    <property type="molecule type" value="Genomic_DNA"/>
</dbReference>
<dbReference type="GO" id="GO:0007411">
    <property type="term" value="P:axon guidance"/>
    <property type="evidence" value="ECO:0007669"/>
    <property type="project" value="TreeGrafter"/>
</dbReference>
<feature type="region of interest" description="Disordered" evidence="2">
    <location>
        <begin position="456"/>
        <end position="475"/>
    </location>
</feature>
<sequence>MRTLDVKVWVIKTTESLCKTFECAVDHDQIESHTESGVGNEVAVSILKHGSRLRQEDFPPRIVEHPSDLIVSKGEPATLNCKAEGRPTPTIEWYKGGERVETDKDDPRSHRMLLPSGSLFFLRIVHGRKSRPDEGVYVCVARNYLGEAVSHNASLEVAMCGFLLTCSNIECAAGKGPWEEGLPSGCRLPNLWVGLKAGWLQRALLGRADFLHSYATWSTLLDVLKAMYVNRAVYGVYDFIWQNLVCLGLGGFLRSQMANMENGKPLFCGLGFYIYTRTALLTQQLNNKLLGVMNPLMRRLINATFSLISLKYQWGCLFWYRELLKCESIWKMPIFQYNTSELPESNHVGKNKMAVLRAQPVGQWATGTHWVQHQHLGLCPVEISSVAGFLVWHILGEEIISSSLSPEHLYLHGRSLIRSTSPFPARLFLLLPAQCPPASWIGVSLLQLPARCQSTNNESGARRKASVTPSFWGTS</sequence>
<accession>R0LDF3</accession>
<organism evidence="4 5">
    <name type="scientific">Anas platyrhynchos</name>
    <name type="common">Mallard</name>
    <name type="synonym">Anas boschas</name>
    <dbReference type="NCBI Taxonomy" id="8839"/>
    <lineage>
        <taxon>Eukaryota</taxon>
        <taxon>Metazoa</taxon>
        <taxon>Chordata</taxon>
        <taxon>Craniata</taxon>
        <taxon>Vertebrata</taxon>
        <taxon>Euteleostomi</taxon>
        <taxon>Archelosauria</taxon>
        <taxon>Archosauria</taxon>
        <taxon>Dinosauria</taxon>
        <taxon>Saurischia</taxon>
        <taxon>Theropoda</taxon>
        <taxon>Coelurosauria</taxon>
        <taxon>Aves</taxon>
        <taxon>Neognathae</taxon>
        <taxon>Galloanserae</taxon>
        <taxon>Anseriformes</taxon>
        <taxon>Anatidae</taxon>
        <taxon>Anatinae</taxon>
        <taxon>Anas</taxon>
    </lineage>
</organism>
<dbReference type="PANTHER" id="PTHR10075">
    <property type="entry name" value="BASIGIN RELATED"/>
    <property type="match status" value="1"/>
</dbReference>
<evidence type="ECO:0000259" key="3">
    <source>
        <dbReference type="PROSITE" id="PS50835"/>
    </source>
</evidence>
<keyword evidence="1" id="KW-0393">Immunoglobulin domain</keyword>
<dbReference type="PANTHER" id="PTHR10075:SF37">
    <property type="entry name" value="ROUNDABOUT HOMOLOG 3"/>
    <property type="match status" value="1"/>
</dbReference>
<evidence type="ECO:0000256" key="2">
    <source>
        <dbReference type="SAM" id="MobiDB-lite"/>
    </source>
</evidence>
<dbReference type="InterPro" id="IPR003598">
    <property type="entry name" value="Ig_sub2"/>
</dbReference>
<evidence type="ECO:0000313" key="5">
    <source>
        <dbReference type="Proteomes" id="UP000296049"/>
    </source>
</evidence>
<proteinExistence type="predicted"/>
<dbReference type="SMART" id="SM00409">
    <property type="entry name" value="IG"/>
    <property type="match status" value="1"/>
</dbReference>
<feature type="domain" description="Ig-like" evidence="3">
    <location>
        <begin position="60"/>
        <end position="156"/>
    </location>
</feature>
<keyword evidence="5" id="KW-1185">Reference proteome</keyword>
<dbReference type="Pfam" id="PF13927">
    <property type="entry name" value="Ig_3"/>
    <property type="match status" value="1"/>
</dbReference>
<reference evidence="5" key="1">
    <citation type="journal article" date="2013" name="Nat. Genet.">
        <title>The duck genome and transcriptome provide insight into an avian influenza virus reservoir species.</title>
        <authorList>
            <person name="Huang Y."/>
            <person name="Li Y."/>
            <person name="Burt D.W."/>
            <person name="Chen H."/>
            <person name="Zhang Y."/>
            <person name="Qian W."/>
            <person name="Kim H."/>
            <person name="Gan S."/>
            <person name="Zhao Y."/>
            <person name="Li J."/>
            <person name="Yi K."/>
            <person name="Feng H."/>
            <person name="Zhu P."/>
            <person name="Li B."/>
            <person name="Liu Q."/>
            <person name="Fairley S."/>
            <person name="Magor K.E."/>
            <person name="Du Z."/>
            <person name="Hu X."/>
            <person name="Goodman L."/>
            <person name="Tafer H."/>
            <person name="Vignal A."/>
            <person name="Lee T."/>
            <person name="Kim K.W."/>
            <person name="Sheng Z."/>
            <person name="An Y."/>
            <person name="Searle S."/>
            <person name="Herrero J."/>
            <person name="Groenen M.A."/>
            <person name="Crooijmans R.P."/>
            <person name="Faraut T."/>
            <person name="Cai Q."/>
            <person name="Webster R.G."/>
            <person name="Aldridge J.R."/>
            <person name="Warren W.C."/>
            <person name="Bartschat S."/>
            <person name="Kehr S."/>
            <person name="Marz M."/>
            <person name="Stadler P.F."/>
            <person name="Smith J."/>
            <person name="Kraus R.H."/>
            <person name="Zhao Y."/>
            <person name="Ren L."/>
            <person name="Fei J."/>
            <person name="Morisson M."/>
            <person name="Kaiser P."/>
            <person name="Griffin D.K."/>
            <person name="Rao M."/>
            <person name="Pitel F."/>
            <person name="Wang J."/>
            <person name="Li N."/>
        </authorList>
    </citation>
    <scope>NUCLEOTIDE SEQUENCE [LARGE SCALE GENOMIC DNA]</scope>
</reference>
<dbReference type="GO" id="GO:0070593">
    <property type="term" value="P:dendrite self-avoidance"/>
    <property type="evidence" value="ECO:0007669"/>
    <property type="project" value="TreeGrafter"/>
</dbReference>
<dbReference type="AlphaFoldDB" id="R0LDF3"/>
<dbReference type="GO" id="GO:0005886">
    <property type="term" value="C:plasma membrane"/>
    <property type="evidence" value="ECO:0007669"/>
    <property type="project" value="TreeGrafter"/>
</dbReference>
<dbReference type="SUPFAM" id="SSF48726">
    <property type="entry name" value="Immunoglobulin"/>
    <property type="match status" value="1"/>
</dbReference>
<evidence type="ECO:0000256" key="1">
    <source>
        <dbReference type="ARBA" id="ARBA00023319"/>
    </source>
</evidence>
<dbReference type="InterPro" id="IPR036179">
    <property type="entry name" value="Ig-like_dom_sf"/>
</dbReference>